<evidence type="ECO:0000313" key="2">
    <source>
        <dbReference type="Proteomes" id="UP000001568"/>
    </source>
</evidence>
<dbReference type="OMA" id="WSLYHNS"/>
<dbReference type="EMBL" id="CP000582">
    <property type="protein sequence ID" value="ABO94694.1"/>
    <property type="molecule type" value="Genomic_DNA"/>
</dbReference>
<dbReference type="Gramene" id="ABO94694">
    <property type="protein sequence ID" value="ABO94694"/>
    <property type="gene ID" value="OSTLU_119516"/>
</dbReference>
<dbReference type="GeneID" id="5000087"/>
<evidence type="ECO:0000313" key="1">
    <source>
        <dbReference type="EMBL" id="ABO94694.1"/>
    </source>
</evidence>
<reference evidence="1 2" key="1">
    <citation type="journal article" date="2007" name="Proc. Natl. Acad. Sci. U.S.A.">
        <title>The tiny eukaryote Ostreococcus provides genomic insights into the paradox of plankton speciation.</title>
        <authorList>
            <person name="Palenik B."/>
            <person name="Grimwood J."/>
            <person name="Aerts A."/>
            <person name="Rouze P."/>
            <person name="Salamov A."/>
            <person name="Putnam N."/>
            <person name="Dupont C."/>
            <person name="Jorgensen R."/>
            <person name="Derelle E."/>
            <person name="Rombauts S."/>
            <person name="Zhou K."/>
            <person name="Otillar R."/>
            <person name="Merchant S.S."/>
            <person name="Podell S."/>
            <person name="Gaasterland T."/>
            <person name="Napoli C."/>
            <person name="Gendler K."/>
            <person name="Manuell A."/>
            <person name="Tai V."/>
            <person name="Vallon O."/>
            <person name="Piganeau G."/>
            <person name="Jancek S."/>
            <person name="Heijde M."/>
            <person name="Jabbari K."/>
            <person name="Bowler C."/>
            <person name="Lohr M."/>
            <person name="Robbens S."/>
            <person name="Werner G."/>
            <person name="Dubchak I."/>
            <person name="Pazour G.J."/>
            <person name="Ren Q."/>
            <person name="Paulsen I."/>
            <person name="Delwiche C."/>
            <person name="Schmutz J."/>
            <person name="Rokhsar D."/>
            <person name="Van de Peer Y."/>
            <person name="Moreau H."/>
            <person name="Grigoriev I.V."/>
        </authorList>
    </citation>
    <scope>NUCLEOTIDE SEQUENCE [LARGE SCALE GENOMIC DNA]</scope>
    <source>
        <strain evidence="1 2">CCE9901</strain>
    </source>
</reference>
<dbReference type="Proteomes" id="UP000001568">
    <property type="component" value="Chromosome 2"/>
</dbReference>
<accession>A4RT07</accession>
<protein>
    <submittedName>
        <fullName evidence="1">Orfan Protein</fullName>
    </submittedName>
</protein>
<keyword evidence="2" id="KW-1185">Reference proteome</keyword>
<dbReference type="AlphaFoldDB" id="A4RT07"/>
<organism evidence="1 2">
    <name type="scientific">Ostreococcus lucimarinus (strain CCE9901)</name>
    <dbReference type="NCBI Taxonomy" id="436017"/>
    <lineage>
        <taxon>Eukaryota</taxon>
        <taxon>Viridiplantae</taxon>
        <taxon>Chlorophyta</taxon>
        <taxon>Mamiellophyceae</taxon>
        <taxon>Mamiellales</taxon>
        <taxon>Bathycoccaceae</taxon>
        <taxon>Ostreococcus</taxon>
    </lineage>
</organism>
<dbReference type="KEGG" id="olu:OSTLU_119516"/>
<dbReference type="RefSeq" id="XP_001416401.1">
    <property type="nucleotide sequence ID" value="XM_001416364.1"/>
</dbReference>
<dbReference type="OrthoDB" id="10456210at2759"/>
<name>A4RT07_OSTLU</name>
<sequence length="126" mass="14707">MLTIRVRPRLEINKWSLYHNSTLSTKTIILDEIVLSLSAQKTVQELSRTSWHQIYDQEAQTELKSDLTTEDRVLCNGTQLMADKRLEEYRIPHAADLVVIRRLFVVEGWKIMTDSNHDSSSDEEDF</sequence>
<gene>
    <name evidence="1" type="primary">Osp1</name>
    <name evidence="1" type="ORF">OSTLU_119516</name>
</gene>
<proteinExistence type="predicted"/>
<dbReference type="HOGENOM" id="CLU_124641_0_0_1"/>